<evidence type="ECO:0000313" key="2">
    <source>
        <dbReference type="EMBL" id="QJB05178.1"/>
    </source>
</evidence>
<dbReference type="AlphaFoldDB" id="A0A6M3MD69"/>
<name>A0A6M3MD69_9ZZZZ</name>
<dbReference type="EMBL" id="MT143706">
    <property type="protein sequence ID" value="QJB01214.1"/>
    <property type="molecule type" value="Genomic_DNA"/>
</dbReference>
<evidence type="ECO:0000313" key="1">
    <source>
        <dbReference type="EMBL" id="QJB01214.1"/>
    </source>
</evidence>
<gene>
    <name evidence="1" type="ORF">MM171A00126_0054</name>
    <name evidence="2" type="ORF">MM171B00120_0074</name>
</gene>
<sequence>MSEIKRAPSGCRVGASHQKAKLTSEQVAEMRAIYETGGKGYGFLAEIYKCGASTVRDIVQYRTRFAG</sequence>
<proteinExistence type="predicted"/>
<protein>
    <submittedName>
        <fullName evidence="2">Uncharacterized protein</fullName>
    </submittedName>
</protein>
<accession>A0A6M3MD69</accession>
<organism evidence="2">
    <name type="scientific">viral metagenome</name>
    <dbReference type="NCBI Taxonomy" id="1070528"/>
    <lineage>
        <taxon>unclassified sequences</taxon>
        <taxon>metagenomes</taxon>
        <taxon>organismal metagenomes</taxon>
    </lineage>
</organism>
<reference evidence="2" key="1">
    <citation type="submission" date="2020-03" db="EMBL/GenBank/DDBJ databases">
        <title>The deep terrestrial virosphere.</title>
        <authorList>
            <person name="Holmfeldt K."/>
            <person name="Nilsson E."/>
            <person name="Simone D."/>
            <person name="Lopez-Fernandez M."/>
            <person name="Wu X."/>
            <person name="de Brujin I."/>
            <person name="Lundin D."/>
            <person name="Andersson A."/>
            <person name="Bertilsson S."/>
            <person name="Dopson M."/>
        </authorList>
    </citation>
    <scope>NUCLEOTIDE SEQUENCE</scope>
    <source>
        <strain evidence="1">MM171A00126</strain>
        <strain evidence="2">MM171B00120</strain>
    </source>
</reference>
<dbReference type="EMBL" id="MT143895">
    <property type="protein sequence ID" value="QJB05178.1"/>
    <property type="molecule type" value="Genomic_DNA"/>
</dbReference>